<proteinExistence type="predicted"/>
<protein>
    <recommendedName>
        <fullName evidence="4">Alcohol dehydrogenase</fullName>
    </recommendedName>
</protein>
<keyword evidence="1" id="KW-0472">Membrane</keyword>
<name>A0ABN6SCE4_9BIFI</name>
<feature type="transmembrane region" description="Helical" evidence="1">
    <location>
        <begin position="12"/>
        <end position="34"/>
    </location>
</feature>
<dbReference type="Proteomes" id="UP001321766">
    <property type="component" value="Chromosome"/>
</dbReference>
<gene>
    <name evidence="2" type="ORF">KIM372_11060</name>
</gene>
<keyword evidence="1" id="KW-0812">Transmembrane</keyword>
<dbReference type="EMBL" id="AP026798">
    <property type="protein sequence ID" value="BDR53199.1"/>
    <property type="molecule type" value="Genomic_DNA"/>
</dbReference>
<accession>A0ABN6SCE4</accession>
<evidence type="ECO:0000313" key="3">
    <source>
        <dbReference type="Proteomes" id="UP001321766"/>
    </source>
</evidence>
<organism evidence="2 3">
    <name type="scientific">Bombiscardovia nodaiensis</name>
    <dbReference type="NCBI Taxonomy" id="2932181"/>
    <lineage>
        <taxon>Bacteria</taxon>
        <taxon>Bacillati</taxon>
        <taxon>Actinomycetota</taxon>
        <taxon>Actinomycetes</taxon>
        <taxon>Bifidobacteriales</taxon>
        <taxon>Bifidobacteriaceae</taxon>
        <taxon>Bombiscardovia</taxon>
    </lineage>
</organism>
<feature type="transmembrane region" description="Helical" evidence="1">
    <location>
        <begin position="107"/>
        <end position="126"/>
    </location>
</feature>
<evidence type="ECO:0000256" key="1">
    <source>
        <dbReference type="SAM" id="Phobius"/>
    </source>
</evidence>
<keyword evidence="1" id="KW-1133">Transmembrane helix</keyword>
<evidence type="ECO:0000313" key="2">
    <source>
        <dbReference type="EMBL" id="BDR53199.1"/>
    </source>
</evidence>
<evidence type="ECO:0008006" key="4">
    <source>
        <dbReference type="Google" id="ProtNLM"/>
    </source>
</evidence>
<reference evidence="2 3" key="1">
    <citation type="journal article" date="2023" name="Microbiol. Spectr.">
        <title>Symbiosis of Carpenter Bees with Uncharacterized Lactic Acid Bacteria Showing NAD Auxotrophy.</title>
        <authorList>
            <person name="Kawasaki S."/>
            <person name="Ozawa K."/>
            <person name="Mori T."/>
            <person name="Yamamoto A."/>
            <person name="Ito M."/>
            <person name="Ohkuma M."/>
            <person name="Sakamoto M."/>
            <person name="Matsutani M."/>
        </authorList>
    </citation>
    <scope>NUCLEOTIDE SEQUENCE [LARGE SCALE GENOMIC DNA]</scope>
    <source>
        <strain evidence="2 3">Kim37-2</strain>
    </source>
</reference>
<sequence>MSGTRTSSLARLWAYLASLLLGALSGLVGTLAHRMGATGWVPYGLIIAFALLIASSYWSRASAGAIGLGLHIIGASSLIWLLMGYGPGGDVLIPIASPAFTNFVDQHAGYIWLLGSLVVQVLMLLLPKRWFVQRTGAAALPAPHEVPVQAPTSSAAAV</sequence>
<feature type="transmembrane region" description="Helical" evidence="1">
    <location>
        <begin position="40"/>
        <end position="58"/>
    </location>
</feature>
<keyword evidence="3" id="KW-1185">Reference proteome</keyword>
<feature type="transmembrane region" description="Helical" evidence="1">
    <location>
        <begin position="65"/>
        <end position="87"/>
    </location>
</feature>